<organism evidence="1 2">
    <name type="scientific">Boeremia exigua</name>
    <dbReference type="NCBI Taxonomy" id="749465"/>
    <lineage>
        <taxon>Eukaryota</taxon>
        <taxon>Fungi</taxon>
        <taxon>Dikarya</taxon>
        <taxon>Ascomycota</taxon>
        <taxon>Pezizomycotina</taxon>
        <taxon>Dothideomycetes</taxon>
        <taxon>Pleosporomycetidae</taxon>
        <taxon>Pleosporales</taxon>
        <taxon>Pleosporineae</taxon>
        <taxon>Didymellaceae</taxon>
        <taxon>Boeremia</taxon>
    </lineage>
</organism>
<proteinExistence type="predicted"/>
<comment type="caution">
    <text evidence="1">The sequence shown here is derived from an EMBL/GenBank/DDBJ whole genome shotgun (WGS) entry which is preliminary data.</text>
</comment>
<gene>
    <name evidence="1" type="ORF">OPT61_g2752</name>
</gene>
<dbReference type="EMBL" id="JAPHNI010000129">
    <property type="protein sequence ID" value="KAJ8115648.1"/>
    <property type="molecule type" value="Genomic_DNA"/>
</dbReference>
<evidence type="ECO:0000313" key="1">
    <source>
        <dbReference type="EMBL" id="KAJ8115648.1"/>
    </source>
</evidence>
<reference evidence="1" key="1">
    <citation type="submission" date="2022-11" db="EMBL/GenBank/DDBJ databases">
        <title>Genome Sequence of Boeremia exigua.</title>
        <authorList>
            <person name="Buettner E."/>
        </authorList>
    </citation>
    <scope>NUCLEOTIDE SEQUENCE</scope>
    <source>
        <strain evidence="1">CU02</strain>
    </source>
</reference>
<accession>A0ACC2IKJ8</accession>
<name>A0ACC2IKJ8_9PLEO</name>
<keyword evidence="2" id="KW-1185">Reference proteome</keyword>
<evidence type="ECO:0000313" key="2">
    <source>
        <dbReference type="Proteomes" id="UP001153331"/>
    </source>
</evidence>
<protein>
    <submittedName>
        <fullName evidence="1">Uncharacterized protein</fullName>
    </submittedName>
</protein>
<sequence length="681" mass="74184">MSRVIQDSDDELDDDVDADVQRPGQDTSPKLSISNASSTEALRQQIEVAHRAHLQSQFPVQNDQARAMFETNSRKRKFTADIELNVNAIETSRRPSVANGKTSLASMSSSSVSQRQDQVHLGQLTYSAETDGADCVLEGKAYSQHDANAMVPDPSSTIPNATQTQQRMMEKVLAPAFLGSDNDGSRVPFEPNASIPWSEYLNSPPDIIEHPKSSAQNISAAPRGASPHELSPIKSQRQRQESLTLVDCSSTQDMPLNHIDTHEITVFPKNEDRPETTQSRSRTSPCLIVEHPSKGNSTSSVQQLQEVRRSSGPGAGSNDDLVNLEFPREQYQPRPSRSTSSKIGTQEIVDYSVKSEKAAKVSRRKKSNPAAASQADSLSTPKKVRPVREVSSTSCTNERNPQKKNNDVTRITDREIRDGLNLKVSQMPQVNHCLMSEGVGSPKHGGDFHTDKFNINHMAAAGVGTVSDTINEDTTSAAGDTVASVADLRSPSKVQVVIPAKSPTLNARPPQKEINGRKLGSAQPELTAPVETAKGATIEKKRGRGRPRMAAKASISEDTSPAQEEEHKALNNRPASSQRVEGAQPTLAQDHKDGDMTDRHTLKSGQGTKSIKPDDDMAAEVTARSTPELILPARPEVEPITPERVKKPASREQPLNRAKVVYRVGLSKRAKIAPLLRTMKK</sequence>
<dbReference type="Proteomes" id="UP001153331">
    <property type="component" value="Unassembled WGS sequence"/>
</dbReference>